<comment type="caution">
    <text evidence="2">The sequence shown here is derived from an EMBL/GenBank/DDBJ whole genome shotgun (WGS) entry which is preliminary data.</text>
</comment>
<sequence>MLKNLNTRFLFWFFFIISCILIIMVKFTPLKDIHTSQISFLSWFHYGYELGETVFGLSISYIISCIFYFIVVYLPEQKKRLRAMKIIENRIDMVLGFMGITIYYYFYKNGIAESNDERLQELVEKIQTIDNDNNMDFDYQYIEKPTGNTVRINTGYHTEISSLSDYRSRIQQTINEIFKVPVIINVDHELIVVLEEINNCMLFKLVSAVEKYPAGRTPEFGKDLFKYYLLYKKLGKYIEPTKYSFEQTP</sequence>
<feature type="transmembrane region" description="Helical" evidence="1">
    <location>
        <begin position="54"/>
        <end position="75"/>
    </location>
</feature>
<organism evidence="2 3">
    <name type="scientific">Bacillus mycoides</name>
    <dbReference type="NCBI Taxonomy" id="1405"/>
    <lineage>
        <taxon>Bacteria</taxon>
        <taxon>Bacillati</taxon>
        <taxon>Bacillota</taxon>
        <taxon>Bacilli</taxon>
        <taxon>Bacillales</taxon>
        <taxon>Bacillaceae</taxon>
        <taxon>Bacillus</taxon>
        <taxon>Bacillus cereus group</taxon>
    </lineage>
</organism>
<keyword evidence="1" id="KW-0812">Transmembrane</keyword>
<evidence type="ECO:0000313" key="2">
    <source>
        <dbReference type="EMBL" id="OFD82688.1"/>
    </source>
</evidence>
<dbReference type="PROSITE" id="PS51257">
    <property type="entry name" value="PROKAR_LIPOPROTEIN"/>
    <property type="match status" value="1"/>
</dbReference>
<evidence type="ECO:0000313" key="3">
    <source>
        <dbReference type="Proteomes" id="UP000175706"/>
    </source>
</evidence>
<protein>
    <submittedName>
        <fullName evidence="2">Uncharacterized protein</fullName>
    </submittedName>
</protein>
<name>A0A1E8BBI5_BACMY</name>
<dbReference type="RefSeq" id="WP_070141344.1">
    <property type="nucleotide sequence ID" value="NZ_LXLV01000019.1"/>
</dbReference>
<reference evidence="2 3" key="1">
    <citation type="submission" date="2016-05" db="EMBL/GenBank/DDBJ databases">
        <title>Bacillus thuringiensis and Bacillus weihenstephanensis as novel biocontrol agents of wilt causing Verticillium species.</title>
        <authorList>
            <person name="Hollensteiner J."/>
            <person name="Wemheuer F."/>
            <person name="Harting R."/>
            <person name="Kolarzyk A."/>
            <person name="Diaz-Valerio S."/>
            <person name="Poehlein A."/>
            <person name="Brzuszkiewicz E."/>
            <person name="Nesemann K."/>
            <person name="Braus-Stromeyer S."/>
            <person name="Braus G."/>
            <person name="Daniel R."/>
            <person name="Liesegang H."/>
        </authorList>
    </citation>
    <scope>NUCLEOTIDE SEQUENCE [LARGE SCALE GENOMIC DNA]</scope>
    <source>
        <strain evidence="2 3">GOE8</strain>
    </source>
</reference>
<keyword evidence="1" id="KW-0472">Membrane</keyword>
<feature type="transmembrane region" description="Helical" evidence="1">
    <location>
        <begin position="9"/>
        <end position="27"/>
    </location>
</feature>
<evidence type="ECO:0000256" key="1">
    <source>
        <dbReference type="SAM" id="Phobius"/>
    </source>
</evidence>
<proteinExistence type="predicted"/>
<keyword evidence="1" id="KW-1133">Transmembrane helix</keyword>
<accession>A0A1E8BBI5</accession>
<dbReference type="AlphaFoldDB" id="A0A1E8BBI5"/>
<gene>
    <name evidence="2" type="ORF">BWGOE8_12730</name>
</gene>
<dbReference type="EMBL" id="LXLT01000018">
    <property type="protein sequence ID" value="OFD82688.1"/>
    <property type="molecule type" value="Genomic_DNA"/>
</dbReference>
<dbReference type="Proteomes" id="UP000175706">
    <property type="component" value="Unassembled WGS sequence"/>
</dbReference>